<dbReference type="AlphaFoldDB" id="A0AA48LXG5"/>
<dbReference type="Gene3D" id="3.40.630.10">
    <property type="entry name" value="Zn peptidases"/>
    <property type="match status" value="1"/>
</dbReference>
<evidence type="ECO:0008006" key="2">
    <source>
        <dbReference type="Google" id="ProtNLM"/>
    </source>
</evidence>
<evidence type="ECO:0000313" key="1">
    <source>
        <dbReference type="EMBL" id="CAJ0853619.1"/>
    </source>
</evidence>
<gene>
    <name evidence="1" type="ORF">AMST5_00664</name>
</gene>
<reference evidence="1" key="1">
    <citation type="submission" date="2023-07" db="EMBL/GenBank/DDBJ databases">
        <authorList>
            <person name="Pelsma A.J. K."/>
        </authorList>
    </citation>
    <scope>NUCLEOTIDE SEQUENCE</scope>
</reference>
<proteinExistence type="predicted"/>
<organism evidence="1">
    <name type="scientific">freshwater sediment metagenome</name>
    <dbReference type="NCBI Taxonomy" id="556182"/>
    <lineage>
        <taxon>unclassified sequences</taxon>
        <taxon>metagenomes</taxon>
        <taxon>ecological metagenomes</taxon>
    </lineage>
</organism>
<protein>
    <recommendedName>
        <fullName evidence="2">EF2563 family selenium-dependent molybdenum hydroxylase system protein</fullName>
    </recommendedName>
</protein>
<sequence length="272" mass="29388">MSNDKSILICGIGETASAVARRLFVDGYAVCLYRATAPLLLRRRMSFADAWHDGYALLEGIEARRADVNAEFQLGLRTRAFIPLLRGRYTDSLERWPWDVIVAAHEDREPASLTSPDDAELTIGLGPSFRPGVECDFAIDTDGPDPGAIYRKGTLPQRRARETGSDGQHVHAPVSGLFRAEVSIGAAVQAGATLGFIGDTPVLSPISGRLLGIARREQAVVEGAPVAEIAHAHSTQVSGVSPANQLVARGVSFAIEMELEGFEPFSFEDWFN</sequence>
<dbReference type="EMBL" id="OY288114">
    <property type="protein sequence ID" value="CAJ0853619.1"/>
    <property type="molecule type" value="Genomic_DNA"/>
</dbReference>
<accession>A0AA48LXG5</accession>
<name>A0AA48LXG5_9ZZZZ</name>